<organism evidence="1 2">
    <name type="scientific">Parashewanella spongiae</name>
    <dbReference type="NCBI Taxonomy" id="342950"/>
    <lineage>
        <taxon>Bacteria</taxon>
        <taxon>Pseudomonadati</taxon>
        <taxon>Pseudomonadota</taxon>
        <taxon>Gammaproteobacteria</taxon>
        <taxon>Alteromonadales</taxon>
        <taxon>Shewanellaceae</taxon>
        <taxon>Parashewanella</taxon>
    </lineage>
</organism>
<sequence length="110" mass="12458">MIDFSEAITFVPKAAIKTLKECAEQISLGKNFEYKSIDVKAATKYSGFFGANFATVRFFVRSNATDKSRAKKMGSYPAVFKCNVPNKYDRCSVMYRIFVGIMNPQKELQI</sequence>
<gene>
    <name evidence="1" type="ORF">D5R81_01020</name>
</gene>
<dbReference type="Proteomes" id="UP000273022">
    <property type="component" value="Unassembled WGS sequence"/>
</dbReference>
<comment type="caution">
    <text evidence="1">The sequence shown here is derived from an EMBL/GenBank/DDBJ whole genome shotgun (WGS) entry which is preliminary data.</text>
</comment>
<protein>
    <submittedName>
        <fullName evidence="1">Uncharacterized protein</fullName>
    </submittedName>
</protein>
<dbReference type="AlphaFoldDB" id="A0A3A6U1V2"/>
<dbReference type="RefSeq" id="WP_121851800.1">
    <property type="nucleotide sequence ID" value="NZ_CP037952.1"/>
</dbReference>
<evidence type="ECO:0000313" key="2">
    <source>
        <dbReference type="Proteomes" id="UP000273022"/>
    </source>
</evidence>
<dbReference type="EMBL" id="QYYH01000003">
    <property type="protein sequence ID" value="RJY19430.1"/>
    <property type="molecule type" value="Genomic_DNA"/>
</dbReference>
<proteinExistence type="predicted"/>
<keyword evidence="2" id="KW-1185">Reference proteome</keyword>
<accession>A0A3A6U1V2</accession>
<reference evidence="1 2" key="1">
    <citation type="submission" date="2018-09" db="EMBL/GenBank/DDBJ databases">
        <title>Phylogeny of the Shewanellaceae, and recommendation for two new genera, Pseudoshewanella and Parashewanella.</title>
        <authorList>
            <person name="Wang G."/>
        </authorList>
    </citation>
    <scope>NUCLEOTIDE SEQUENCE [LARGE SCALE GENOMIC DNA]</scope>
    <source>
        <strain evidence="1 2">KCTC 22492</strain>
    </source>
</reference>
<evidence type="ECO:0000313" key="1">
    <source>
        <dbReference type="EMBL" id="RJY19430.1"/>
    </source>
</evidence>
<name>A0A3A6U1V2_9GAMM</name>